<evidence type="ECO:0000313" key="2">
    <source>
        <dbReference type="EMBL" id="VEL20145.1"/>
    </source>
</evidence>
<accession>A0A448WTX1</accession>
<feature type="region of interest" description="Disordered" evidence="1">
    <location>
        <begin position="94"/>
        <end position="131"/>
    </location>
</feature>
<name>A0A448WTX1_9PLAT</name>
<dbReference type="AlphaFoldDB" id="A0A448WTX1"/>
<organism evidence="2 3">
    <name type="scientific">Protopolystoma xenopodis</name>
    <dbReference type="NCBI Taxonomy" id="117903"/>
    <lineage>
        <taxon>Eukaryota</taxon>
        <taxon>Metazoa</taxon>
        <taxon>Spiralia</taxon>
        <taxon>Lophotrochozoa</taxon>
        <taxon>Platyhelminthes</taxon>
        <taxon>Monogenea</taxon>
        <taxon>Polyopisthocotylea</taxon>
        <taxon>Polystomatidea</taxon>
        <taxon>Polystomatidae</taxon>
        <taxon>Protopolystoma</taxon>
    </lineage>
</organism>
<evidence type="ECO:0000313" key="3">
    <source>
        <dbReference type="Proteomes" id="UP000784294"/>
    </source>
</evidence>
<sequence length="210" mass="23330">MALCLVTAWQPLSALPQWRIQPRMLADRLPTASHHTGEDALLPSANFDEPLETPRLPSLILASSAGSGGSASSDDNSAGSIIWNGLSRPHTIFRDFGKTSNSDNRRSNATEEQRIQQSKSNDHRLRGGSSNHIPALLKSWQDAGPDQPRLHPTFLWVDSAEKEDHRHQRGSDSSSRVDPISFDVSWLRFPYPFYPFSLKEKISGMPFSGN</sequence>
<dbReference type="Proteomes" id="UP000784294">
    <property type="component" value="Unassembled WGS sequence"/>
</dbReference>
<comment type="caution">
    <text evidence="2">The sequence shown here is derived from an EMBL/GenBank/DDBJ whole genome shotgun (WGS) entry which is preliminary data.</text>
</comment>
<keyword evidence="3" id="KW-1185">Reference proteome</keyword>
<evidence type="ECO:0000256" key="1">
    <source>
        <dbReference type="SAM" id="MobiDB-lite"/>
    </source>
</evidence>
<dbReference type="EMBL" id="CAAALY010044952">
    <property type="protein sequence ID" value="VEL20145.1"/>
    <property type="molecule type" value="Genomic_DNA"/>
</dbReference>
<gene>
    <name evidence="2" type="ORF">PXEA_LOCUS13585</name>
</gene>
<proteinExistence type="predicted"/>
<reference evidence="2" key="1">
    <citation type="submission" date="2018-11" db="EMBL/GenBank/DDBJ databases">
        <authorList>
            <consortium name="Pathogen Informatics"/>
        </authorList>
    </citation>
    <scope>NUCLEOTIDE SEQUENCE</scope>
</reference>
<protein>
    <submittedName>
        <fullName evidence="2">Uncharacterized protein</fullName>
    </submittedName>
</protein>
<feature type="compositionally biased region" description="Basic and acidic residues" evidence="1">
    <location>
        <begin position="94"/>
        <end position="125"/>
    </location>
</feature>